<evidence type="ECO:0000256" key="2">
    <source>
        <dbReference type="ARBA" id="ARBA00007776"/>
    </source>
</evidence>
<keyword evidence="4 8" id="KW-0812">Transmembrane</keyword>
<evidence type="ECO:0000256" key="4">
    <source>
        <dbReference type="ARBA" id="ARBA00022692"/>
    </source>
</evidence>
<dbReference type="Proteomes" id="UP001237207">
    <property type="component" value="Unassembled WGS sequence"/>
</dbReference>
<organism evidence="9 10">
    <name type="scientific">Oikeobacillus pervagus</name>
    <dbReference type="NCBI Taxonomy" id="1325931"/>
    <lineage>
        <taxon>Bacteria</taxon>
        <taxon>Bacillati</taxon>
        <taxon>Bacillota</taxon>
        <taxon>Bacilli</taxon>
        <taxon>Bacillales</taxon>
        <taxon>Bacillaceae</taxon>
        <taxon>Oikeobacillus</taxon>
    </lineage>
</organism>
<comment type="caution">
    <text evidence="9">The sequence shown here is derived from an EMBL/GenBank/DDBJ whole genome shotgun (WGS) entry which is preliminary data.</text>
</comment>
<feature type="transmembrane region" description="Helical" evidence="8">
    <location>
        <begin position="140"/>
        <end position="162"/>
    </location>
</feature>
<accession>A0AAJ1T0L8</accession>
<evidence type="ECO:0000256" key="7">
    <source>
        <dbReference type="ARBA" id="ARBA00023136"/>
    </source>
</evidence>
<dbReference type="GO" id="GO:0008360">
    <property type="term" value="P:regulation of cell shape"/>
    <property type="evidence" value="ECO:0007669"/>
    <property type="project" value="UniProtKB-KW"/>
</dbReference>
<name>A0AAJ1T0L8_9BACI</name>
<evidence type="ECO:0000256" key="3">
    <source>
        <dbReference type="ARBA" id="ARBA00022475"/>
    </source>
</evidence>
<dbReference type="AlphaFoldDB" id="A0AAJ1T0L8"/>
<gene>
    <name evidence="9" type="ORF">J2S13_000952</name>
</gene>
<sequence>MKKILLPLLMAACFFSETVFMEWFPGNSFDGKWIFSPRFFLIALLILTIFFKRSTAMKYGFIFGFLYDLYYTEILGVYMLFFPFLVYITSKLMKMLHNNLWVVALVVLFDLALLEVVIYELNVIVQRTSMSFTHFLSHRLWPTLVLNWLFYILFSFALKWSFEKLRKHLLDE</sequence>
<keyword evidence="3" id="KW-1003">Cell membrane</keyword>
<dbReference type="EMBL" id="JAUSUC010000008">
    <property type="protein sequence ID" value="MDQ0214556.1"/>
    <property type="molecule type" value="Genomic_DNA"/>
</dbReference>
<evidence type="ECO:0000256" key="8">
    <source>
        <dbReference type="SAM" id="Phobius"/>
    </source>
</evidence>
<keyword evidence="10" id="KW-1185">Reference proteome</keyword>
<reference evidence="9" key="1">
    <citation type="submission" date="2023-07" db="EMBL/GenBank/DDBJ databases">
        <title>Genomic Encyclopedia of Type Strains, Phase IV (KMG-IV): sequencing the most valuable type-strain genomes for metagenomic binning, comparative biology and taxonomic classification.</title>
        <authorList>
            <person name="Goeker M."/>
        </authorList>
    </citation>
    <scope>NUCLEOTIDE SEQUENCE</scope>
    <source>
        <strain evidence="9">DSM 23947</strain>
    </source>
</reference>
<evidence type="ECO:0000313" key="9">
    <source>
        <dbReference type="EMBL" id="MDQ0214556.1"/>
    </source>
</evidence>
<feature type="transmembrane region" description="Helical" evidence="8">
    <location>
        <begin position="31"/>
        <end position="51"/>
    </location>
</feature>
<dbReference type="NCBIfam" id="TIGR03426">
    <property type="entry name" value="shape_MreD"/>
    <property type="match status" value="1"/>
</dbReference>
<evidence type="ECO:0000256" key="1">
    <source>
        <dbReference type="ARBA" id="ARBA00004651"/>
    </source>
</evidence>
<feature type="transmembrane region" description="Helical" evidence="8">
    <location>
        <begin position="63"/>
        <end position="88"/>
    </location>
</feature>
<protein>
    <submittedName>
        <fullName evidence="9">Rod shape-determining protein MreD</fullName>
    </submittedName>
</protein>
<keyword evidence="5" id="KW-0133">Cell shape</keyword>
<evidence type="ECO:0000256" key="6">
    <source>
        <dbReference type="ARBA" id="ARBA00022989"/>
    </source>
</evidence>
<dbReference type="RefSeq" id="WP_307256541.1">
    <property type="nucleotide sequence ID" value="NZ_JAUSUC010000008.1"/>
</dbReference>
<keyword evidence="6 8" id="KW-1133">Transmembrane helix</keyword>
<comment type="subcellular location">
    <subcellularLocation>
        <location evidence="1">Cell membrane</location>
        <topology evidence="1">Multi-pass membrane protein</topology>
    </subcellularLocation>
</comment>
<proteinExistence type="inferred from homology"/>
<feature type="transmembrane region" description="Helical" evidence="8">
    <location>
        <begin position="100"/>
        <end position="119"/>
    </location>
</feature>
<evidence type="ECO:0000256" key="5">
    <source>
        <dbReference type="ARBA" id="ARBA00022960"/>
    </source>
</evidence>
<dbReference type="InterPro" id="IPR007227">
    <property type="entry name" value="Cell_shape_determining_MreD"/>
</dbReference>
<dbReference type="GO" id="GO:0005886">
    <property type="term" value="C:plasma membrane"/>
    <property type="evidence" value="ECO:0007669"/>
    <property type="project" value="UniProtKB-SubCell"/>
</dbReference>
<keyword evidence="7 8" id="KW-0472">Membrane</keyword>
<comment type="similarity">
    <text evidence="2">Belongs to the MreD family.</text>
</comment>
<dbReference type="Pfam" id="PF04093">
    <property type="entry name" value="MreD"/>
    <property type="match status" value="1"/>
</dbReference>
<evidence type="ECO:0000313" key="10">
    <source>
        <dbReference type="Proteomes" id="UP001237207"/>
    </source>
</evidence>